<evidence type="ECO:0000313" key="1">
    <source>
        <dbReference type="EMBL" id="KAH7840321.1"/>
    </source>
</evidence>
<reference evidence="1 2" key="1">
    <citation type="journal article" date="2021" name="Hortic Res">
        <title>High-quality reference genome and annotation aids understanding of berry development for evergreen blueberry (Vaccinium darrowii).</title>
        <authorList>
            <person name="Yu J."/>
            <person name="Hulse-Kemp A.M."/>
            <person name="Babiker E."/>
            <person name="Staton M."/>
        </authorList>
    </citation>
    <scope>NUCLEOTIDE SEQUENCE [LARGE SCALE GENOMIC DNA]</scope>
    <source>
        <strain evidence="2">cv. NJ 8807/NJ 8810</strain>
        <tissue evidence="1">Young leaf</tissue>
    </source>
</reference>
<dbReference type="Proteomes" id="UP000828048">
    <property type="component" value="Chromosome 10"/>
</dbReference>
<evidence type="ECO:0000313" key="2">
    <source>
        <dbReference type="Proteomes" id="UP000828048"/>
    </source>
</evidence>
<comment type="caution">
    <text evidence="1">The sequence shown here is derived from an EMBL/GenBank/DDBJ whole genome shotgun (WGS) entry which is preliminary data.</text>
</comment>
<dbReference type="EMBL" id="CM037160">
    <property type="protein sequence ID" value="KAH7840321.1"/>
    <property type="molecule type" value="Genomic_DNA"/>
</dbReference>
<gene>
    <name evidence="1" type="ORF">Vadar_015548</name>
</gene>
<organism evidence="1 2">
    <name type="scientific">Vaccinium darrowii</name>
    <dbReference type="NCBI Taxonomy" id="229202"/>
    <lineage>
        <taxon>Eukaryota</taxon>
        <taxon>Viridiplantae</taxon>
        <taxon>Streptophyta</taxon>
        <taxon>Embryophyta</taxon>
        <taxon>Tracheophyta</taxon>
        <taxon>Spermatophyta</taxon>
        <taxon>Magnoliopsida</taxon>
        <taxon>eudicotyledons</taxon>
        <taxon>Gunneridae</taxon>
        <taxon>Pentapetalae</taxon>
        <taxon>asterids</taxon>
        <taxon>Ericales</taxon>
        <taxon>Ericaceae</taxon>
        <taxon>Vaccinioideae</taxon>
        <taxon>Vaccinieae</taxon>
        <taxon>Vaccinium</taxon>
    </lineage>
</organism>
<proteinExistence type="predicted"/>
<accession>A0ACB7XHR8</accession>
<keyword evidence="2" id="KW-1185">Reference proteome</keyword>
<protein>
    <submittedName>
        <fullName evidence="1">Uncharacterized protein</fullName>
    </submittedName>
</protein>
<name>A0ACB7XHR8_9ERIC</name>
<sequence length="90" mass="10262">MLVSVVPSYLYQVDYFSFMRLEYGIEHLQTAANSGHDGAMYTLGIISLFSGDELIKQQDMKTMSGLKNKARASRKLRNCRKELKANLKKI</sequence>